<proteinExistence type="inferred from homology"/>
<evidence type="ECO:0000256" key="9">
    <source>
        <dbReference type="ARBA" id="ARBA00023098"/>
    </source>
</evidence>
<evidence type="ECO:0000256" key="2">
    <source>
        <dbReference type="ARBA" id="ARBA00008749"/>
    </source>
</evidence>
<keyword evidence="7" id="KW-0560">Oxidoreductase</keyword>
<dbReference type="OrthoDB" id="9768289at2"/>
<keyword evidence="11" id="KW-0275">Fatty acid biosynthesis</keyword>
<organism evidence="14 15">
    <name type="scientific">Rheinheimera salexigens</name>
    <dbReference type="NCBI Taxonomy" id="1628148"/>
    <lineage>
        <taxon>Bacteria</taxon>
        <taxon>Pseudomonadati</taxon>
        <taxon>Pseudomonadota</taxon>
        <taxon>Gammaproteobacteria</taxon>
        <taxon>Chromatiales</taxon>
        <taxon>Chromatiaceae</taxon>
        <taxon>Rheinheimera</taxon>
    </lineage>
</organism>
<dbReference type="InterPro" id="IPR005804">
    <property type="entry name" value="FA_desaturase_dom"/>
</dbReference>
<sequence length="372" mass="43632">MKTPPLIWTNIILFALSSLVAVVAVPWYAIVYGFSWTEIIAAVLCLGYCGMSITAGYHRLWAHKTYDAHPILQFIYAIGGAFALQNSALHWASDHRDHHRHVDNNDKDPYSAGRGFWYSHIGWMLRDYQGDSYNDYNNVKDLQKNRIVMWQHKHYVALAVITNVGIPALLGLLTGHLMAMLLLAGVLRLVLSHHFTFFINSLAHIWGNQPYTEKNSARDNGVLAFFTYGEGYHNFHHIFEYDYRNGIKWYQFDPTKWFIKAASWVGLTSKLRTCPQERIEQAKLQMQLMRLQQKVKHLPDADQILQTLEQEYNLLISRLQDYYQIKKELLQRKKQQLVAQYSQCEFKQRYSEFKQHLYLQRQQWAQLAAHYS</sequence>
<dbReference type="PANTHER" id="PTHR11351:SF31">
    <property type="entry name" value="DESATURASE 1, ISOFORM A-RELATED"/>
    <property type="match status" value="1"/>
</dbReference>
<dbReference type="EMBL" id="MKEK01000001">
    <property type="protein sequence ID" value="OEY68171.1"/>
    <property type="molecule type" value="Genomic_DNA"/>
</dbReference>
<comment type="caution">
    <text evidence="14">The sequence shown here is derived from an EMBL/GenBank/DDBJ whole genome shotgun (WGS) entry which is preliminary data.</text>
</comment>
<dbReference type="RefSeq" id="WP_070047738.1">
    <property type="nucleotide sequence ID" value="NZ_CBCSDO010000011.1"/>
</dbReference>
<keyword evidence="10 12" id="KW-0472">Membrane</keyword>
<dbReference type="Pfam" id="PF00487">
    <property type="entry name" value="FA_desaturase"/>
    <property type="match status" value="1"/>
</dbReference>
<keyword evidence="3" id="KW-0444">Lipid biosynthesis</keyword>
<gene>
    <name evidence="14" type="ORF">BI198_00280</name>
</gene>
<keyword evidence="9" id="KW-0443">Lipid metabolism</keyword>
<name>A0A1E7Q211_9GAMM</name>
<dbReference type="GO" id="GO:0016717">
    <property type="term" value="F:oxidoreductase activity, acting on paired donors, with oxidation of a pair of donors resulting in the reduction of molecular oxygen to two molecules of water"/>
    <property type="evidence" value="ECO:0007669"/>
    <property type="project" value="InterPro"/>
</dbReference>
<evidence type="ECO:0000313" key="15">
    <source>
        <dbReference type="Proteomes" id="UP000242258"/>
    </source>
</evidence>
<dbReference type="GO" id="GO:0016020">
    <property type="term" value="C:membrane"/>
    <property type="evidence" value="ECO:0007669"/>
    <property type="project" value="UniProtKB-SubCell"/>
</dbReference>
<evidence type="ECO:0000256" key="12">
    <source>
        <dbReference type="SAM" id="Phobius"/>
    </source>
</evidence>
<keyword evidence="8" id="KW-0408">Iron</keyword>
<keyword evidence="5" id="KW-0276">Fatty acid metabolism</keyword>
<evidence type="ECO:0000256" key="4">
    <source>
        <dbReference type="ARBA" id="ARBA00022692"/>
    </source>
</evidence>
<comment type="similarity">
    <text evidence="2">Belongs to the fatty acid desaturase type 2 family.</text>
</comment>
<dbReference type="Proteomes" id="UP000242258">
    <property type="component" value="Unassembled WGS sequence"/>
</dbReference>
<feature type="domain" description="Fatty acid desaturase" evidence="13">
    <location>
        <begin position="39"/>
        <end position="260"/>
    </location>
</feature>
<keyword evidence="4 12" id="KW-0812">Transmembrane</keyword>
<dbReference type="PRINTS" id="PR00075">
    <property type="entry name" value="FACDDSATRASE"/>
</dbReference>
<feature type="transmembrane region" description="Helical" evidence="12">
    <location>
        <begin position="7"/>
        <end position="30"/>
    </location>
</feature>
<evidence type="ECO:0000256" key="5">
    <source>
        <dbReference type="ARBA" id="ARBA00022832"/>
    </source>
</evidence>
<evidence type="ECO:0000256" key="11">
    <source>
        <dbReference type="ARBA" id="ARBA00023160"/>
    </source>
</evidence>
<dbReference type="PANTHER" id="PTHR11351">
    <property type="entry name" value="ACYL-COA DESATURASE"/>
    <property type="match status" value="1"/>
</dbReference>
<evidence type="ECO:0000256" key="10">
    <source>
        <dbReference type="ARBA" id="ARBA00023136"/>
    </source>
</evidence>
<evidence type="ECO:0000256" key="7">
    <source>
        <dbReference type="ARBA" id="ARBA00023002"/>
    </source>
</evidence>
<feature type="transmembrane region" description="Helical" evidence="12">
    <location>
        <begin position="155"/>
        <end position="173"/>
    </location>
</feature>
<evidence type="ECO:0000256" key="6">
    <source>
        <dbReference type="ARBA" id="ARBA00022989"/>
    </source>
</evidence>
<dbReference type="GO" id="GO:0006633">
    <property type="term" value="P:fatty acid biosynthetic process"/>
    <property type="evidence" value="ECO:0007669"/>
    <property type="project" value="UniProtKB-KW"/>
</dbReference>
<evidence type="ECO:0000256" key="3">
    <source>
        <dbReference type="ARBA" id="ARBA00022516"/>
    </source>
</evidence>
<evidence type="ECO:0000259" key="13">
    <source>
        <dbReference type="Pfam" id="PF00487"/>
    </source>
</evidence>
<evidence type="ECO:0000256" key="1">
    <source>
        <dbReference type="ARBA" id="ARBA00004141"/>
    </source>
</evidence>
<keyword evidence="6 12" id="KW-1133">Transmembrane helix</keyword>
<reference evidence="15" key="1">
    <citation type="submission" date="2016-09" db="EMBL/GenBank/DDBJ databases">
        <authorList>
            <person name="Wan X."/>
            <person name="Hou S."/>
        </authorList>
    </citation>
    <scope>NUCLEOTIDE SEQUENCE [LARGE SCALE GENOMIC DNA]</scope>
    <source>
        <strain evidence="15">KH87</strain>
    </source>
</reference>
<evidence type="ECO:0000313" key="14">
    <source>
        <dbReference type="EMBL" id="OEY68171.1"/>
    </source>
</evidence>
<dbReference type="STRING" id="1628148.BI198_00280"/>
<dbReference type="CDD" id="cd03505">
    <property type="entry name" value="Delta9-FADS-like"/>
    <property type="match status" value="1"/>
</dbReference>
<feature type="transmembrane region" description="Helical" evidence="12">
    <location>
        <begin position="36"/>
        <end position="57"/>
    </location>
</feature>
<keyword evidence="15" id="KW-1185">Reference proteome</keyword>
<dbReference type="AlphaFoldDB" id="A0A1E7Q211"/>
<comment type="subcellular location">
    <subcellularLocation>
        <location evidence="1">Membrane</location>
        <topology evidence="1">Multi-pass membrane protein</topology>
    </subcellularLocation>
</comment>
<evidence type="ECO:0000256" key="8">
    <source>
        <dbReference type="ARBA" id="ARBA00023004"/>
    </source>
</evidence>
<protein>
    <submittedName>
        <fullName evidence="14">Acyl-CoA desaturase</fullName>
    </submittedName>
</protein>
<dbReference type="InterPro" id="IPR015876">
    <property type="entry name" value="Acyl-CoA_DS"/>
</dbReference>
<accession>A0A1E7Q211</accession>